<sequence length="112" mass="12780">MDRPTPRINSKRMQYYVGQVVRMTGKMLRVNGDIAIIESTDGGQVEVRLSRDSHLSDEYVEIIGTVEDENTLKMLAGCDMGSTFDMQSWDTMTEMMHKFPAIFMDPDQARPL</sequence>
<comment type="similarity">
    <text evidence="2">Belongs to the replication factor A protein 3 family.</text>
</comment>
<dbReference type="GO" id="GO:0000724">
    <property type="term" value="P:double-strand break repair via homologous recombination"/>
    <property type="evidence" value="ECO:0007669"/>
    <property type="project" value="TreeGrafter"/>
</dbReference>
<dbReference type="InParanoid" id="A0A165IU13"/>
<dbReference type="GO" id="GO:0006289">
    <property type="term" value="P:nucleotide-excision repair"/>
    <property type="evidence" value="ECO:0007669"/>
    <property type="project" value="TreeGrafter"/>
</dbReference>
<dbReference type="InterPro" id="IPR013970">
    <property type="entry name" value="Rfa2"/>
</dbReference>
<protein>
    <submittedName>
        <fullName evidence="4">Replication factor A protein 3</fullName>
    </submittedName>
</protein>
<dbReference type="GO" id="GO:0003684">
    <property type="term" value="F:damaged DNA binding"/>
    <property type="evidence" value="ECO:0007669"/>
    <property type="project" value="TreeGrafter"/>
</dbReference>
<evidence type="ECO:0000256" key="3">
    <source>
        <dbReference type="ARBA" id="ARBA00023242"/>
    </source>
</evidence>
<organism evidence="4 5">
    <name type="scientific">Calocera cornea HHB12733</name>
    <dbReference type="NCBI Taxonomy" id="1353952"/>
    <lineage>
        <taxon>Eukaryota</taxon>
        <taxon>Fungi</taxon>
        <taxon>Dikarya</taxon>
        <taxon>Basidiomycota</taxon>
        <taxon>Agaricomycotina</taxon>
        <taxon>Dacrymycetes</taxon>
        <taxon>Dacrymycetales</taxon>
        <taxon>Dacrymycetaceae</taxon>
        <taxon>Calocera</taxon>
    </lineage>
</organism>
<dbReference type="PANTHER" id="PTHR15114">
    <property type="entry name" value="REPLICATION PROTEIN A3"/>
    <property type="match status" value="1"/>
</dbReference>
<dbReference type="STRING" id="1353952.A0A165IU13"/>
<name>A0A165IU13_9BASI</name>
<dbReference type="OrthoDB" id="188186at2759"/>
<dbReference type="GO" id="GO:0005662">
    <property type="term" value="C:DNA replication factor A complex"/>
    <property type="evidence" value="ECO:0007669"/>
    <property type="project" value="TreeGrafter"/>
</dbReference>
<dbReference type="PANTHER" id="PTHR15114:SF1">
    <property type="entry name" value="REPLICATION PROTEIN A 14 KDA SUBUNIT"/>
    <property type="match status" value="1"/>
</dbReference>
<evidence type="ECO:0000313" key="5">
    <source>
        <dbReference type="Proteomes" id="UP000076842"/>
    </source>
</evidence>
<dbReference type="GO" id="GO:0006260">
    <property type="term" value="P:DNA replication"/>
    <property type="evidence" value="ECO:0007669"/>
    <property type="project" value="InterPro"/>
</dbReference>
<dbReference type="EMBL" id="KV423927">
    <property type="protein sequence ID" value="KZT60977.1"/>
    <property type="molecule type" value="Genomic_DNA"/>
</dbReference>
<evidence type="ECO:0000256" key="1">
    <source>
        <dbReference type="ARBA" id="ARBA00004123"/>
    </source>
</evidence>
<dbReference type="SUPFAM" id="SSF50249">
    <property type="entry name" value="Nucleic acid-binding proteins"/>
    <property type="match status" value="1"/>
</dbReference>
<dbReference type="GO" id="GO:0003697">
    <property type="term" value="F:single-stranded DNA binding"/>
    <property type="evidence" value="ECO:0007669"/>
    <property type="project" value="TreeGrafter"/>
</dbReference>
<dbReference type="AlphaFoldDB" id="A0A165IU13"/>
<dbReference type="InterPro" id="IPR012340">
    <property type="entry name" value="NA-bd_OB-fold"/>
</dbReference>
<evidence type="ECO:0000256" key="2">
    <source>
        <dbReference type="ARBA" id="ARBA00009761"/>
    </source>
</evidence>
<dbReference type="GO" id="GO:0006298">
    <property type="term" value="P:mismatch repair"/>
    <property type="evidence" value="ECO:0007669"/>
    <property type="project" value="TreeGrafter"/>
</dbReference>
<dbReference type="Proteomes" id="UP000076842">
    <property type="component" value="Unassembled WGS sequence"/>
</dbReference>
<dbReference type="Gene3D" id="2.40.50.140">
    <property type="entry name" value="Nucleic acid-binding proteins"/>
    <property type="match status" value="1"/>
</dbReference>
<reference evidence="4 5" key="1">
    <citation type="journal article" date="2016" name="Mol. Biol. Evol.">
        <title>Comparative Genomics of Early-Diverging Mushroom-Forming Fungi Provides Insights into the Origins of Lignocellulose Decay Capabilities.</title>
        <authorList>
            <person name="Nagy L.G."/>
            <person name="Riley R."/>
            <person name="Tritt A."/>
            <person name="Adam C."/>
            <person name="Daum C."/>
            <person name="Floudas D."/>
            <person name="Sun H."/>
            <person name="Yadav J.S."/>
            <person name="Pangilinan J."/>
            <person name="Larsson K.H."/>
            <person name="Matsuura K."/>
            <person name="Barry K."/>
            <person name="Labutti K."/>
            <person name="Kuo R."/>
            <person name="Ohm R.A."/>
            <person name="Bhattacharya S.S."/>
            <person name="Shirouzu T."/>
            <person name="Yoshinaga Y."/>
            <person name="Martin F.M."/>
            <person name="Grigoriev I.V."/>
            <person name="Hibbett D.S."/>
        </authorList>
    </citation>
    <scope>NUCLEOTIDE SEQUENCE [LARGE SCALE GENOMIC DNA]</scope>
    <source>
        <strain evidence="4 5">HHB12733</strain>
    </source>
</reference>
<dbReference type="CDD" id="cd04479">
    <property type="entry name" value="RPA3"/>
    <property type="match status" value="1"/>
</dbReference>
<accession>A0A165IU13</accession>
<dbReference type="Pfam" id="PF08661">
    <property type="entry name" value="Rep_fac-A_3"/>
    <property type="match status" value="1"/>
</dbReference>
<dbReference type="GO" id="GO:0035861">
    <property type="term" value="C:site of double-strand break"/>
    <property type="evidence" value="ECO:0007669"/>
    <property type="project" value="TreeGrafter"/>
</dbReference>
<dbReference type="GO" id="GO:0006284">
    <property type="term" value="P:base-excision repair"/>
    <property type="evidence" value="ECO:0007669"/>
    <property type="project" value="TreeGrafter"/>
</dbReference>
<evidence type="ECO:0000313" key="4">
    <source>
        <dbReference type="EMBL" id="KZT60977.1"/>
    </source>
</evidence>
<gene>
    <name evidence="4" type="ORF">CALCODRAFT_491923</name>
</gene>
<keyword evidence="3" id="KW-0539">Nucleus</keyword>
<keyword evidence="5" id="KW-1185">Reference proteome</keyword>
<proteinExistence type="inferred from homology"/>
<dbReference type="FunCoup" id="A0A165IU13">
    <property type="interactions" value="75"/>
</dbReference>
<comment type="subcellular location">
    <subcellularLocation>
        <location evidence="1">Nucleus</location>
    </subcellularLocation>
</comment>